<dbReference type="Proteomes" id="UP000183926">
    <property type="component" value="Unassembled WGS sequence"/>
</dbReference>
<feature type="transmembrane region" description="Helical" evidence="1">
    <location>
        <begin position="35"/>
        <end position="57"/>
    </location>
</feature>
<dbReference type="EMBL" id="FPBL01000010">
    <property type="protein sequence ID" value="SFU75499.1"/>
    <property type="molecule type" value="Genomic_DNA"/>
</dbReference>
<feature type="transmembrane region" description="Helical" evidence="1">
    <location>
        <begin position="63"/>
        <end position="81"/>
    </location>
</feature>
<dbReference type="AlphaFoldDB" id="A0A1I7IRE7"/>
<evidence type="ECO:0000256" key="1">
    <source>
        <dbReference type="SAM" id="Phobius"/>
    </source>
</evidence>
<reference evidence="2 3" key="1">
    <citation type="submission" date="2016-10" db="EMBL/GenBank/DDBJ databases">
        <authorList>
            <person name="de Groot N.N."/>
        </authorList>
    </citation>
    <scope>NUCLEOTIDE SEQUENCE [LARGE SCALE GENOMIC DNA]</scope>
    <source>
        <strain evidence="2 3">Nm24</strain>
    </source>
</reference>
<protein>
    <submittedName>
        <fullName evidence="2">Uncharacterized protein</fullName>
    </submittedName>
</protein>
<keyword evidence="1" id="KW-1133">Transmembrane helix</keyword>
<keyword evidence="1" id="KW-0472">Membrane</keyword>
<name>A0A1I7IRE7_9PROT</name>
<organism evidence="2 3">
    <name type="scientific">Nitrosomonas eutropha</name>
    <dbReference type="NCBI Taxonomy" id="916"/>
    <lineage>
        <taxon>Bacteria</taxon>
        <taxon>Pseudomonadati</taxon>
        <taxon>Pseudomonadota</taxon>
        <taxon>Betaproteobacteria</taxon>
        <taxon>Nitrosomonadales</taxon>
        <taxon>Nitrosomonadaceae</taxon>
        <taxon>Nitrosomonas</taxon>
    </lineage>
</organism>
<keyword evidence="1" id="KW-0812">Transmembrane</keyword>
<evidence type="ECO:0000313" key="2">
    <source>
        <dbReference type="EMBL" id="SFU75499.1"/>
    </source>
</evidence>
<proteinExistence type="predicted"/>
<gene>
    <name evidence="2" type="ORF">SAMN05216339_11052</name>
</gene>
<evidence type="ECO:0000313" key="3">
    <source>
        <dbReference type="Proteomes" id="UP000183926"/>
    </source>
</evidence>
<sequence>MFLLDGAFVDDIAYLRPWYTEKVLTISHDLPLKQAAYLIPLCEWFGLMLILTLVPFAPVQCQAWHGGGPLLIIIAVLASGADRGALSLLPAPWSQAQA</sequence>
<accession>A0A1I7IRE7</accession>